<dbReference type="PROSITE" id="PS50928">
    <property type="entry name" value="ABC_TM1"/>
    <property type="match status" value="1"/>
</dbReference>
<keyword evidence="4" id="KW-1003">Cell membrane</keyword>
<keyword evidence="5" id="KW-0500">Molybdenum</keyword>
<keyword evidence="7 9" id="KW-1133">Transmembrane helix</keyword>
<evidence type="ECO:0000259" key="10">
    <source>
        <dbReference type="PROSITE" id="PS50928"/>
    </source>
</evidence>
<dbReference type="GeneID" id="97549868"/>
<name>A0A2V2N2T7_9EURY</name>
<keyword evidence="8 9" id="KW-0472">Membrane</keyword>
<dbReference type="SUPFAM" id="SSF161098">
    <property type="entry name" value="MetI-like"/>
    <property type="match status" value="1"/>
</dbReference>
<dbReference type="PANTHER" id="PTHR30183">
    <property type="entry name" value="MOLYBDENUM TRANSPORT SYSTEM PERMEASE PROTEIN MODB"/>
    <property type="match status" value="1"/>
</dbReference>
<dbReference type="GO" id="GO:0055085">
    <property type="term" value="P:transmembrane transport"/>
    <property type="evidence" value="ECO:0007669"/>
    <property type="project" value="InterPro"/>
</dbReference>
<evidence type="ECO:0000256" key="7">
    <source>
        <dbReference type="ARBA" id="ARBA00022989"/>
    </source>
</evidence>
<proteinExistence type="inferred from homology"/>
<evidence type="ECO:0000256" key="4">
    <source>
        <dbReference type="ARBA" id="ARBA00022475"/>
    </source>
</evidence>
<feature type="transmembrane region" description="Helical" evidence="9">
    <location>
        <begin position="205"/>
        <end position="223"/>
    </location>
</feature>
<feature type="transmembrane region" description="Helical" evidence="9">
    <location>
        <begin position="54"/>
        <end position="79"/>
    </location>
</feature>
<feature type="transmembrane region" description="Helical" evidence="9">
    <location>
        <begin position="12"/>
        <end position="34"/>
    </location>
</feature>
<dbReference type="OrthoDB" id="11163at2157"/>
<feature type="transmembrane region" description="Helical" evidence="9">
    <location>
        <begin position="91"/>
        <end position="112"/>
    </location>
</feature>
<evidence type="ECO:0000313" key="11">
    <source>
        <dbReference type="EMBL" id="PWR74472.1"/>
    </source>
</evidence>
<organism evidence="11 12">
    <name type="scientific">Methanospirillum lacunae</name>
    <dbReference type="NCBI Taxonomy" id="668570"/>
    <lineage>
        <taxon>Archaea</taxon>
        <taxon>Methanobacteriati</taxon>
        <taxon>Methanobacteriota</taxon>
        <taxon>Stenosarchaea group</taxon>
        <taxon>Methanomicrobia</taxon>
        <taxon>Methanomicrobiales</taxon>
        <taxon>Methanospirillaceae</taxon>
        <taxon>Methanospirillum</taxon>
    </lineage>
</organism>
<evidence type="ECO:0000313" key="12">
    <source>
        <dbReference type="Proteomes" id="UP000245657"/>
    </source>
</evidence>
<feature type="domain" description="ABC transmembrane type-1" evidence="10">
    <location>
        <begin position="53"/>
        <end position="252"/>
    </location>
</feature>
<dbReference type="CDD" id="cd06261">
    <property type="entry name" value="TM_PBP2"/>
    <property type="match status" value="1"/>
</dbReference>
<dbReference type="GO" id="GO:0005886">
    <property type="term" value="C:plasma membrane"/>
    <property type="evidence" value="ECO:0007669"/>
    <property type="project" value="UniProtKB-SubCell"/>
</dbReference>
<gene>
    <name evidence="11" type="ORF">DK846_04825</name>
</gene>
<dbReference type="PANTHER" id="PTHR30183:SF3">
    <property type="entry name" value="MOLYBDENUM TRANSPORT SYSTEM PERMEASE PROTEIN MODB"/>
    <property type="match status" value="1"/>
</dbReference>
<accession>A0A2V2N2T7</accession>
<evidence type="ECO:0000256" key="3">
    <source>
        <dbReference type="ARBA" id="ARBA00022448"/>
    </source>
</evidence>
<keyword evidence="6 9" id="KW-0812">Transmembrane</keyword>
<feature type="transmembrane region" description="Helical" evidence="9">
    <location>
        <begin position="132"/>
        <end position="149"/>
    </location>
</feature>
<dbReference type="Proteomes" id="UP000245657">
    <property type="component" value="Unassembled WGS sequence"/>
</dbReference>
<dbReference type="AlphaFoldDB" id="A0A2V2N2T7"/>
<dbReference type="InterPro" id="IPR000515">
    <property type="entry name" value="MetI-like"/>
</dbReference>
<comment type="similarity">
    <text evidence="2 9">Belongs to the binding-protein-dependent transport system permease family.</text>
</comment>
<dbReference type="EMBL" id="QGMY01000002">
    <property type="protein sequence ID" value="PWR74472.1"/>
    <property type="molecule type" value="Genomic_DNA"/>
</dbReference>
<evidence type="ECO:0000256" key="2">
    <source>
        <dbReference type="ARBA" id="ARBA00009306"/>
    </source>
</evidence>
<keyword evidence="3 9" id="KW-0813">Transport</keyword>
<dbReference type="InterPro" id="IPR035906">
    <property type="entry name" value="MetI-like_sf"/>
</dbReference>
<evidence type="ECO:0000256" key="5">
    <source>
        <dbReference type="ARBA" id="ARBA00022505"/>
    </source>
</evidence>
<dbReference type="RefSeq" id="WP_109967751.1">
    <property type="nucleotide sequence ID" value="NZ_CP176093.1"/>
</dbReference>
<evidence type="ECO:0000256" key="6">
    <source>
        <dbReference type="ARBA" id="ARBA00022692"/>
    </source>
</evidence>
<evidence type="ECO:0000256" key="8">
    <source>
        <dbReference type="ARBA" id="ARBA00023136"/>
    </source>
</evidence>
<dbReference type="Gene3D" id="1.10.3720.10">
    <property type="entry name" value="MetI-like"/>
    <property type="match status" value="1"/>
</dbReference>
<evidence type="ECO:0000256" key="9">
    <source>
        <dbReference type="RuleBase" id="RU363032"/>
    </source>
</evidence>
<keyword evidence="12" id="KW-1185">Reference proteome</keyword>
<comment type="subcellular location">
    <subcellularLocation>
        <location evidence="1 9">Cell membrane</location>
        <topology evidence="1 9">Multi-pass membrane protein</topology>
    </subcellularLocation>
</comment>
<protein>
    <submittedName>
        <fullName evidence="11">Molybdenum ABC transporter permease</fullName>
    </submittedName>
</protein>
<evidence type="ECO:0000256" key="1">
    <source>
        <dbReference type="ARBA" id="ARBA00004651"/>
    </source>
</evidence>
<sequence>MNRPDLFTTSCILIGSVPVLLIILGLCVLTGLQISNPEAFVETVIDPSVVDSLVLTLSASAMATLLLSILGTPLAYILARKSFVAKKFIEGLIDLPLIIPHTVAGIIIYLLFMHQGLIGQPALLVDIRFEETFSGIVIAMFFVSIPYYVNTVREGFSHIPVRLENVARSLGATPGMAFLHITLPLTTRHLLTGGLMAWGRGVSEFAAVIMIAYHPMIISTLIYQRFNTGGLYAATAVACVMVFFSFLIFILIRIISGRILNEVQ</sequence>
<comment type="caution">
    <text evidence="11">The sequence shown here is derived from an EMBL/GenBank/DDBJ whole genome shotgun (WGS) entry which is preliminary data.</text>
</comment>
<dbReference type="Pfam" id="PF00528">
    <property type="entry name" value="BPD_transp_1"/>
    <property type="match status" value="1"/>
</dbReference>
<feature type="transmembrane region" description="Helical" evidence="9">
    <location>
        <begin position="229"/>
        <end position="252"/>
    </location>
</feature>
<reference evidence="11 12" key="1">
    <citation type="submission" date="2018-05" db="EMBL/GenBank/DDBJ databases">
        <title>Draft genome of Methanospirillum lacunae Ki8-1.</title>
        <authorList>
            <person name="Dueholm M.S."/>
            <person name="Nielsen P.H."/>
            <person name="Bakmann L.F."/>
            <person name="Otzen D.E."/>
        </authorList>
    </citation>
    <scope>NUCLEOTIDE SEQUENCE [LARGE SCALE GENOMIC DNA]</scope>
    <source>
        <strain evidence="11 12">Ki8-1</strain>
    </source>
</reference>